<sequence length="11" mass="1290">MAREDPVSETR</sequence>
<organism evidence="1 2">
    <name type="scientific">Penicillium arizonense</name>
    <dbReference type="NCBI Taxonomy" id="1835702"/>
    <lineage>
        <taxon>Eukaryota</taxon>
        <taxon>Fungi</taxon>
        <taxon>Dikarya</taxon>
        <taxon>Ascomycota</taxon>
        <taxon>Pezizomycotina</taxon>
        <taxon>Eurotiomycetes</taxon>
        <taxon>Eurotiomycetidae</taxon>
        <taxon>Eurotiales</taxon>
        <taxon>Aspergillaceae</taxon>
        <taxon>Penicillium</taxon>
    </lineage>
</organism>
<gene>
    <name evidence="1" type="ORF">PENARI_c018G01898</name>
</gene>
<dbReference type="EMBL" id="LXJU01000018">
    <property type="protein sequence ID" value="OGE50033.1"/>
    <property type="molecule type" value="Genomic_DNA"/>
</dbReference>
<evidence type="ECO:0000313" key="2">
    <source>
        <dbReference type="Proteomes" id="UP000177622"/>
    </source>
</evidence>
<dbReference type="Proteomes" id="UP000177622">
    <property type="component" value="Unassembled WGS sequence"/>
</dbReference>
<evidence type="ECO:0000313" key="1">
    <source>
        <dbReference type="EMBL" id="OGE50033.1"/>
    </source>
</evidence>
<accession>A0A1F5L9X5</accession>
<proteinExistence type="predicted"/>
<reference evidence="1 2" key="1">
    <citation type="journal article" date="2016" name="Sci. Rep.">
        <title>Penicillium arizonense, a new, genome sequenced fungal species, reveals a high chemical diversity in secreted metabolites.</title>
        <authorList>
            <person name="Grijseels S."/>
            <person name="Nielsen J.C."/>
            <person name="Randelovic M."/>
            <person name="Nielsen J."/>
            <person name="Nielsen K.F."/>
            <person name="Workman M."/>
            <person name="Frisvad J.C."/>
        </authorList>
    </citation>
    <scope>NUCLEOTIDE SEQUENCE [LARGE SCALE GENOMIC DNA]</scope>
    <source>
        <strain evidence="1 2">CBS 141311</strain>
    </source>
</reference>
<comment type="caution">
    <text evidence="1">The sequence shown here is derived from an EMBL/GenBank/DDBJ whole genome shotgun (WGS) entry which is preliminary data.</text>
</comment>
<name>A0A1F5L9X5_PENAI</name>
<protein>
    <submittedName>
        <fullName evidence="1">Uncharacterized protein</fullName>
    </submittedName>
</protein>
<keyword evidence="2" id="KW-1185">Reference proteome</keyword>